<accession>A0ABW2TTN8</accession>
<sequence>MRTITAPCTPDPLADLTAQICALTYSAMVFEVLHAQVLELEVIGFVLP</sequence>
<dbReference type="Proteomes" id="UP001596512">
    <property type="component" value="Unassembled WGS sequence"/>
</dbReference>
<gene>
    <name evidence="1" type="ORF">ACFQV2_30910</name>
</gene>
<keyword evidence="2" id="KW-1185">Reference proteome</keyword>
<proteinExistence type="predicted"/>
<evidence type="ECO:0000313" key="1">
    <source>
        <dbReference type="EMBL" id="MFC7617182.1"/>
    </source>
</evidence>
<protein>
    <submittedName>
        <fullName evidence="1">Uncharacterized protein</fullName>
    </submittedName>
</protein>
<comment type="caution">
    <text evidence="1">The sequence shown here is derived from an EMBL/GenBank/DDBJ whole genome shotgun (WGS) entry which is preliminary data.</text>
</comment>
<organism evidence="1 2">
    <name type="scientific">Actinokineospora soli</name>
    <dbReference type="NCBI Taxonomy" id="1048753"/>
    <lineage>
        <taxon>Bacteria</taxon>
        <taxon>Bacillati</taxon>
        <taxon>Actinomycetota</taxon>
        <taxon>Actinomycetes</taxon>
        <taxon>Pseudonocardiales</taxon>
        <taxon>Pseudonocardiaceae</taxon>
        <taxon>Actinokineospora</taxon>
    </lineage>
</organism>
<dbReference type="EMBL" id="JBHTEY010000004">
    <property type="protein sequence ID" value="MFC7617182.1"/>
    <property type="molecule type" value="Genomic_DNA"/>
</dbReference>
<evidence type="ECO:0000313" key="2">
    <source>
        <dbReference type="Proteomes" id="UP001596512"/>
    </source>
</evidence>
<reference evidence="2" key="1">
    <citation type="journal article" date="2019" name="Int. J. Syst. Evol. Microbiol.">
        <title>The Global Catalogue of Microorganisms (GCM) 10K type strain sequencing project: providing services to taxonomists for standard genome sequencing and annotation.</title>
        <authorList>
            <consortium name="The Broad Institute Genomics Platform"/>
            <consortium name="The Broad Institute Genome Sequencing Center for Infectious Disease"/>
            <person name="Wu L."/>
            <person name="Ma J."/>
        </authorList>
    </citation>
    <scope>NUCLEOTIDE SEQUENCE [LARGE SCALE GENOMIC DNA]</scope>
    <source>
        <strain evidence="2">JCM 17695</strain>
    </source>
</reference>
<name>A0ABW2TTN8_9PSEU</name>